<evidence type="ECO:0000313" key="1">
    <source>
        <dbReference type="EMBL" id="GFS10868.1"/>
    </source>
</evidence>
<dbReference type="Proteomes" id="UP000762676">
    <property type="component" value="Unassembled WGS sequence"/>
</dbReference>
<reference evidence="1 2" key="1">
    <citation type="journal article" date="2021" name="Elife">
        <title>Chloroplast acquisition without the gene transfer in kleptoplastic sea slugs, Plakobranchus ocellatus.</title>
        <authorList>
            <person name="Maeda T."/>
            <person name="Takahashi S."/>
            <person name="Yoshida T."/>
            <person name="Shimamura S."/>
            <person name="Takaki Y."/>
            <person name="Nagai Y."/>
            <person name="Toyoda A."/>
            <person name="Suzuki Y."/>
            <person name="Arimoto A."/>
            <person name="Ishii H."/>
            <person name="Satoh N."/>
            <person name="Nishiyama T."/>
            <person name="Hasebe M."/>
            <person name="Maruyama T."/>
            <person name="Minagawa J."/>
            <person name="Obokata J."/>
            <person name="Shigenobu S."/>
        </authorList>
    </citation>
    <scope>NUCLEOTIDE SEQUENCE [LARGE SCALE GENOMIC DNA]</scope>
</reference>
<accession>A0AAV4IN76</accession>
<gene>
    <name evidence="1" type="ORF">ElyMa_003072000</name>
</gene>
<protein>
    <recommendedName>
        <fullName evidence="3">PX domain-containing protein</fullName>
    </recommendedName>
</protein>
<keyword evidence="2" id="KW-1185">Reference proteome</keyword>
<evidence type="ECO:0008006" key="3">
    <source>
        <dbReference type="Google" id="ProtNLM"/>
    </source>
</evidence>
<comment type="caution">
    <text evidence="1">The sequence shown here is derived from an EMBL/GenBank/DDBJ whole genome shotgun (WGS) entry which is preliminary data.</text>
</comment>
<sequence length="95" mass="10769">MYRAFDRSGTSTDEGVMSNIRLSLRRLFPDSLKPLSPFSSDLCIDDREIEAKETLRIKRFLDVADELFLHPTGNGENDYPLKSSVSDNLDISLLC</sequence>
<organism evidence="1 2">
    <name type="scientific">Elysia marginata</name>
    <dbReference type="NCBI Taxonomy" id="1093978"/>
    <lineage>
        <taxon>Eukaryota</taxon>
        <taxon>Metazoa</taxon>
        <taxon>Spiralia</taxon>
        <taxon>Lophotrochozoa</taxon>
        <taxon>Mollusca</taxon>
        <taxon>Gastropoda</taxon>
        <taxon>Heterobranchia</taxon>
        <taxon>Euthyneura</taxon>
        <taxon>Panpulmonata</taxon>
        <taxon>Sacoglossa</taxon>
        <taxon>Placobranchoidea</taxon>
        <taxon>Plakobranchidae</taxon>
        <taxon>Elysia</taxon>
    </lineage>
</organism>
<name>A0AAV4IN76_9GAST</name>
<proteinExistence type="predicted"/>
<evidence type="ECO:0000313" key="2">
    <source>
        <dbReference type="Proteomes" id="UP000762676"/>
    </source>
</evidence>
<dbReference type="EMBL" id="BMAT01006351">
    <property type="protein sequence ID" value="GFS10868.1"/>
    <property type="molecule type" value="Genomic_DNA"/>
</dbReference>
<dbReference type="AlphaFoldDB" id="A0AAV4IN76"/>